<accession>A0A4R8DMV4</accession>
<keyword evidence="1" id="KW-1133">Transmembrane helix</keyword>
<keyword evidence="1" id="KW-0812">Transmembrane</keyword>
<sequence length="142" mass="15226">MPRKPVLLVHILSSVGWLGAVAAFLALAITGLTHPVVYAAMDPITWPVIVPLAITSLATGLLLSLGTRWGLFRHYWIIVKFGISLVSLPLLVLHTRMIHRVATAATPLHGDRIHLVIASAASLTALITATLLSVYKPKGMLS</sequence>
<comment type="caution">
    <text evidence="2">The sequence shown here is derived from an EMBL/GenBank/DDBJ whole genome shotgun (WGS) entry which is preliminary data.</text>
</comment>
<dbReference type="Proteomes" id="UP000294498">
    <property type="component" value="Unassembled WGS sequence"/>
</dbReference>
<keyword evidence="1" id="KW-0472">Membrane</keyword>
<reference evidence="2 3" key="1">
    <citation type="submission" date="2019-03" db="EMBL/GenBank/DDBJ databases">
        <title>Genomic Encyclopedia of Type Strains, Phase IV (KMG-IV): sequencing the most valuable type-strain genomes for metagenomic binning, comparative biology and taxonomic classification.</title>
        <authorList>
            <person name="Goeker M."/>
        </authorList>
    </citation>
    <scope>NUCLEOTIDE SEQUENCE [LARGE SCALE GENOMIC DNA]</scope>
    <source>
        <strain evidence="2 3">DSM 100059</strain>
    </source>
</reference>
<protein>
    <recommendedName>
        <fullName evidence="4">DUF2269 domain-containing protein</fullName>
    </recommendedName>
</protein>
<evidence type="ECO:0008006" key="4">
    <source>
        <dbReference type="Google" id="ProtNLM"/>
    </source>
</evidence>
<evidence type="ECO:0000313" key="2">
    <source>
        <dbReference type="EMBL" id="TDW99108.1"/>
    </source>
</evidence>
<organism evidence="2 3">
    <name type="scientific">Dinghuibacter silviterrae</name>
    <dbReference type="NCBI Taxonomy" id="1539049"/>
    <lineage>
        <taxon>Bacteria</taxon>
        <taxon>Pseudomonadati</taxon>
        <taxon>Bacteroidota</taxon>
        <taxon>Chitinophagia</taxon>
        <taxon>Chitinophagales</taxon>
        <taxon>Chitinophagaceae</taxon>
        <taxon>Dinghuibacter</taxon>
    </lineage>
</organism>
<feature type="transmembrane region" description="Helical" evidence="1">
    <location>
        <begin position="113"/>
        <end position="135"/>
    </location>
</feature>
<dbReference type="AlphaFoldDB" id="A0A4R8DMV4"/>
<feature type="transmembrane region" description="Helical" evidence="1">
    <location>
        <begin position="75"/>
        <end position="93"/>
    </location>
</feature>
<evidence type="ECO:0000313" key="3">
    <source>
        <dbReference type="Proteomes" id="UP000294498"/>
    </source>
</evidence>
<proteinExistence type="predicted"/>
<name>A0A4R8DMV4_9BACT</name>
<dbReference type="RefSeq" id="WP_133989547.1">
    <property type="nucleotide sequence ID" value="NZ_SODV01000001.1"/>
</dbReference>
<dbReference type="OrthoDB" id="156858at2"/>
<feature type="transmembrane region" description="Helical" evidence="1">
    <location>
        <begin position="7"/>
        <end position="32"/>
    </location>
</feature>
<evidence type="ECO:0000256" key="1">
    <source>
        <dbReference type="SAM" id="Phobius"/>
    </source>
</evidence>
<gene>
    <name evidence="2" type="ORF">EDB95_0116</name>
</gene>
<feature type="transmembrane region" description="Helical" evidence="1">
    <location>
        <begin position="44"/>
        <end position="63"/>
    </location>
</feature>
<dbReference type="EMBL" id="SODV01000001">
    <property type="protein sequence ID" value="TDW99108.1"/>
    <property type="molecule type" value="Genomic_DNA"/>
</dbReference>
<keyword evidence="3" id="KW-1185">Reference proteome</keyword>